<evidence type="ECO:0000259" key="1">
    <source>
        <dbReference type="PROSITE" id="PS50097"/>
    </source>
</evidence>
<comment type="caution">
    <text evidence="2">The sequence shown here is derived from an EMBL/GenBank/DDBJ whole genome shotgun (WGS) entry which is preliminary data.</text>
</comment>
<proteinExistence type="predicted"/>
<keyword evidence="3" id="KW-1185">Reference proteome</keyword>
<dbReference type="InterPro" id="IPR011333">
    <property type="entry name" value="SKP1/BTB/POZ_sf"/>
</dbReference>
<feature type="domain" description="BTB" evidence="1">
    <location>
        <begin position="77"/>
        <end position="139"/>
    </location>
</feature>
<accession>A0AAV9U8G4</accession>
<dbReference type="Proteomes" id="UP001375240">
    <property type="component" value="Unassembled WGS sequence"/>
</dbReference>
<sequence>MESKLEQRKTSRNHFIRDPLRYNNLHTPVGAQRRTRPQTKEYILKVGDTIDKLGEEPAGGELKDFLLYHGLMLGALSDVTLNISDTKQYRLHRFVLAQSPAFRDHFMTRDFTPGEVVTINSLDEFTDLEAVEHVLNRMYGNFGDRYYECKNLIPIMAFCIQLGMMDWFHGYLDRALARLSSDNLLLMLKFSQDEFYGQYVERQVLPVIKHYMIRYGTHLGLQVWRYLPAELVVDIMINDGFIYTASHVDDKRKELGYCKVIVGKEFDRWTFIRDMYYDRVGLDNESLRRARKEKMLPPHITQELIEEHSPLFDLLNSNLLHYCNMSPAQWKEVRKESFLGVSLLIRPDVIADGVCQGVVLRRQIENANPGAVKLNLCCSPDHEIPHDILTYYIPKTDRFVYRPRRVELEFDHTPEATMTGNGKDPTNDGSFVDDISTFPPIRFSVEFQFHHGIGAVSVNMPLRAEPVFYAGSWWQFWIQRSREEDEPADRINMYIRRVGKPSDICDESASRDSWTTFSDINYDEFTREAMSGRFSEELLNQLLEGEDGMEFYQDNRPTIRAYFRVYASSAIAGYDPEKFIMIKNKESSKIKCPAVSRTTIFESKPTDFPLDYSVMIPGRLLVNEVEEAQELREFINDSAYFQVGVDRIMEEGPLELPTKRVSDLLVAYEHTGEVSNDWAGDSGSTSDALVSRSLMERDVVWSNMKFAIVIGIV</sequence>
<dbReference type="PANTHER" id="PTHR47369">
    <property type="entry name" value="BTB/POZ DOMAIN-CONTAINING PROTEIN"/>
    <property type="match status" value="1"/>
</dbReference>
<evidence type="ECO:0000313" key="3">
    <source>
        <dbReference type="Proteomes" id="UP001375240"/>
    </source>
</evidence>
<dbReference type="CDD" id="cd18186">
    <property type="entry name" value="BTB_POZ_ZBTB_KLHL-like"/>
    <property type="match status" value="1"/>
</dbReference>
<dbReference type="SUPFAM" id="SSF54695">
    <property type="entry name" value="POZ domain"/>
    <property type="match status" value="1"/>
</dbReference>
<evidence type="ECO:0000313" key="2">
    <source>
        <dbReference type="EMBL" id="KAK6337902.1"/>
    </source>
</evidence>
<gene>
    <name evidence="2" type="ORF">TWF696_001380</name>
</gene>
<dbReference type="Pfam" id="PF00651">
    <property type="entry name" value="BTB"/>
    <property type="match status" value="1"/>
</dbReference>
<dbReference type="InterPro" id="IPR000210">
    <property type="entry name" value="BTB/POZ_dom"/>
</dbReference>
<organism evidence="2 3">
    <name type="scientific">Orbilia brochopaga</name>
    <dbReference type="NCBI Taxonomy" id="3140254"/>
    <lineage>
        <taxon>Eukaryota</taxon>
        <taxon>Fungi</taxon>
        <taxon>Dikarya</taxon>
        <taxon>Ascomycota</taxon>
        <taxon>Pezizomycotina</taxon>
        <taxon>Orbiliomycetes</taxon>
        <taxon>Orbiliales</taxon>
        <taxon>Orbiliaceae</taxon>
        <taxon>Orbilia</taxon>
    </lineage>
</organism>
<dbReference type="AlphaFoldDB" id="A0AAV9U8G4"/>
<reference evidence="2 3" key="1">
    <citation type="submission" date="2019-10" db="EMBL/GenBank/DDBJ databases">
        <authorList>
            <person name="Palmer J.M."/>
        </authorList>
    </citation>
    <scope>NUCLEOTIDE SEQUENCE [LARGE SCALE GENOMIC DNA]</scope>
    <source>
        <strain evidence="2 3">TWF696</strain>
    </source>
</reference>
<name>A0AAV9U8G4_9PEZI</name>
<dbReference type="PANTHER" id="PTHR47369:SF1">
    <property type="entry name" value="BTB_POZ DOMAIN-CONTAINING PROTEIN"/>
    <property type="match status" value="1"/>
</dbReference>
<dbReference type="EMBL" id="JAVHNQ010000010">
    <property type="protein sequence ID" value="KAK6337902.1"/>
    <property type="molecule type" value="Genomic_DNA"/>
</dbReference>
<dbReference type="Gene3D" id="3.30.710.10">
    <property type="entry name" value="Potassium Channel Kv1.1, Chain A"/>
    <property type="match status" value="1"/>
</dbReference>
<protein>
    <recommendedName>
        <fullName evidence="1">BTB domain-containing protein</fullName>
    </recommendedName>
</protein>
<dbReference type="PROSITE" id="PS50097">
    <property type="entry name" value="BTB"/>
    <property type="match status" value="1"/>
</dbReference>